<proteinExistence type="predicted"/>
<evidence type="ECO:0000313" key="3">
    <source>
        <dbReference type="EMBL" id="CDR18887.1"/>
    </source>
</evidence>
<dbReference type="AlphaFoldDB" id="A0A061ADW7"/>
<dbReference type="PANTHER" id="PTHR12515">
    <property type="entry name" value="STERILE ALPHA MOTIF DOMAIN CONTAINING PROTEIN 4-RELATED"/>
    <property type="match status" value="1"/>
</dbReference>
<evidence type="ECO:0000256" key="1">
    <source>
        <dbReference type="ARBA" id="ARBA00004496"/>
    </source>
</evidence>
<name>A0A061ADW7_ONCMY</name>
<dbReference type="InterPro" id="IPR050897">
    <property type="entry name" value="SMAUG/VTS1_RNA-bind"/>
</dbReference>
<dbReference type="GO" id="GO:0000932">
    <property type="term" value="C:P-body"/>
    <property type="evidence" value="ECO:0007669"/>
    <property type="project" value="TreeGrafter"/>
</dbReference>
<organism evidence="3 4">
    <name type="scientific">Oncorhynchus mykiss</name>
    <name type="common">Rainbow trout</name>
    <name type="synonym">Salmo gairdneri</name>
    <dbReference type="NCBI Taxonomy" id="8022"/>
    <lineage>
        <taxon>Eukaryota</taxon>
        <taxon>Metazoa</taxon>
        <taxon>Chordata</taxon>
        <taxon>Craniata</taxon>
        <taxon>Vertebrata</taxon>
        <taxon>Euteleostomi</taxon>
        <taxon>Actinopterygii</taxon>
        <taxon>Neopterygii</taxon>
        <taxon>Teleostei</taxon>
        <taxon>Protacanthopterygii</taxon>
        <taxon>Salmoniformes</taxon>
        <taxon>Salmonidae</taxon>
        <taxon>Salmoninae</taxon>
        <taxon>Oncorhynchus</taxon>
    </lineage>
</organism>
<reference evidence="3" key="1">
    <citation type="journal article" date="2014" name="Nat. Commun.">
        <title>The rainbow trout genome provides novel insights into evolution after whole-genome duplication in vertebrates.</title>
        <authorList>
            <person name="Berthelot C."/>
            <person name="Brunet F."/>
            <person name="Chalopin D."/>
            <person name="Juanchich A."/>
            <person name="Bernard M."/>
            <person name="Noel B."/>
            <person name="Bento P."/>
            <person name="Da Silva C."/>
            <person name="Labadie K."/>
            <person name="Alberti A."/>
            <person name="Aury J.M."/>
            <person name="Louis A."/>
            <person name="Dehais P."/>
            <person name="Bardou P."/>
            <person name="Montfort J."/>
            <person name="Klopp C."/>
            <person name="Cabau C."/>
            <person name="Gaspin C."/>
            <person name="Thorgaard G.H."/>
            <person name="Boussaha M."/>
            <person name="Quillet E."/>
            <person name="Guyomard R."/>
            <person name="Galiana D."/>
            <person name="Bobe J."/>
            <person name="Volff J.N."/>
            <person name="Genet C."/>
            <person name="Wincker P."/>
            <person name="Jaillon O."/>
            <person name="Roest Crollius H."/>
            <person name="Guiguen Y."/>
        </authorList>
    </citation>
    <scope>NUCLEOTIDE SEQUENCE [LARGE SCALE GENOMIC DNA]</scope>
</reference>
<gene>
    <name evidence="3" type="ORF">GSONMT00041156001</name>
</gene>
<dbReference type="EMBL" id="FR980431">
    <property type="protein sequence ID" value="CDR18887.1"/>
    <property type="molecule type" value="Genomic_DNA"/>
</dbReference>
<dbReference type="GO" id="GO:0003729">
    <property type="term" value="F:mRNA binding"/>
    <property type="evidence" value="ECO:0007669"/>
    <property type="project" value="TreeGrafter"/>
</dbReference>
<protein>
    <submittedName>
        <fullName evidence="3">Uncharacterized protein</fullName>
    </submittedName>
</protein>
<accession>A0A061ADW7</accession>
<comment type="subcellular location">
    <subcellularLocation>
        <location evidence="1">Cytoplasm</location>
    </subcellularLocation>
</comment>
<evidence type="ECO:0000256" key="2">
    <source>
        <dbReference type="ARBA" id="ARBA00022490"/>
    </source>
</evidence>
<keyword evidence="2" id="KW-0963">Cytoplasm</keyword>
<dbReference type="GO" id="GO:0000289">
    <property type="term" value="P:nuclear-transcribed mRNA poly(A) tail shortening"/>
    <property type="evidence" value="ECO:0007669"/>
    <property type="project" value="TreeGrafter"/>
</dbReference>
<dbReference type="PANTHER" id="PTHR12515:SF9">
    <property type="entry name" value="PROTEIN SMAUG HOMOLOG 2"/>
    <property type="match status" value="1"/>
</dbReference>
<sequence>MSLASCLKSSGAGFHSLSSLSLLPLNFSLLHLLPHLFHSLSISGFHRDSEEETGLLEAAGSQTAPPVPKKSHAGHACVPTERLGIWFQLLPTAGSVSAGGLARRGQRSFQLPPRGLTAGRMGLLSPGGIGVASPRHTLTSPTLPGQGRQNLWFANPGGSNSMPSQSRSSVQRTHSLPVHTSPQTMLLFQQQGRILAPPSPKYYPNHF</sequence>
<dbReference type="Proteomes" id="UP000193380">
    <property type="component" value="Unassembled WGS sequence"/>
</dbReference>
<dbReference type="PaxDb" id="8022-A0A061ADW7"/>
<dbReference type="STRING" id="8022.A0A061ADW7"/>
<reference evidence="3" key="2">
    <citation type="submission" date="2014-03" db="EMBL/GenBank/DDBJ databases">
        <authorList>
            <person name="Genoscope - CEA"/>
        </authorList>
    </citation>
    <scope>NUCLEOTIDE SEQUENCE</scope>
</reference>
<evidence type="ECO:0000313" key="4">
    <source>
        <dbReference type="Proteomes" id="UP000193380"/>
    </source>
</evidence>